<dbReference type="Gene3D" id="3.40.50.1820">
    <property type="entry name" value="alpha/beta hydrolase"/>
    <property type="match status" value="1"/>
</dbReference>
<dbReference type="PANTHER" id="PTHR43689:SF8">
    <property type="entry name" value="ALPHA_BETA-HYDROLASES SUPERFAMILY PROTEIN"/>
    <property type="match status" value="1"/>
</dbReference>
<evidence type="ECO:0000313" key="3">
    <source>
        <dbReference type="Proteomes" id="UP000325255"/>
    </source>
</evidence>
<comment type="caution">
    <text evidence="2">The sequence shown here is derived from an EMBL/GenBank/DDBJ whole genome shotgun (WGS) entry which is preliminary data.</text>
</comment>
<dbReference type="EMBL" id="VWPK01000018">
    <property type="protein sequence ID" value="KAA5611720.1"/>
    <property type="molecule type" value="Genomic_DNA"/>
</dbReference>
<dbReference type="AlphaFoldDB" id="A0A5M6ITS5"/>
<dbReference type="InterPro" id="IPR000073">
    <property type="entry name" value="AB_hydrolase_1"/>
</dbReference>
<reference evidence="2 3" key="1">
    <citation type="submission" date="2019-09" db="EMBL/GenBank/DDBJ databases">
        <title>Genome sequence of Rhodovastum atsumiense, a diverse member of the Acetobacteraceae family of non-sulfur purple photosynthetic bacteria.</title>
        <authorList>
            <person name="Meyer T."/>
            <person name="Kyndt J."/>
        </authorList>
    </citation>
    <scope>NUCLEOTIDE SEQUENCE [LARGE SCALE GENOMIC DNA]</scope>
    <source>
        <strain evidence="2 3">DSM 21279</strain>
    </source>
</reference>
<dbReference type="Proteomes" id="UP000325255">
    <property type="component" value="Unassembled WGS sequence"/>
</dbReference>
<proteinExistence type="predicted"/>
<name>A0A5M6ITS5_9PROT</name>
<evidence type="ECO:0000313" key="2">
    <source>
        <dbReference type="EMBL" id="KAA5611720.1"/>
    </source>
</evidence>
<dbReference type="Pfam" id="PF12697">
    <property type="entry name" value="Abhydrolase_6"/>
    <property type="match status" value="1"/>
</dbReference>
<dbReference type="RefSeq" id="WP_150041261.1">
    <property type="nucleotide sequence ID" value="NZ_OW485601.1"/>
</dbReference>
<protein>
    <submittedName>
        <fullName evidence="2">Alpha/beta hydrolase</fullName>
    </submittedName>
</protein>
<dbReference type="InterPro" id="IPR029058">
    <property type="entry name" value="AB_hydrolase_fold"/>
</dbReference>
<dbReference type="OrthoDB" id="9779853at2"/>
<dbReference type="PANTHER" id="PTHR43689">
    <property type="entry name" value="HYDROLASE"/>
    <property type="match status" value="1"/>
</dbReference>
<dbReference type="GO" id="GO:0016787">
    <property type="term" value="F:hydrolase activity"/>
    <property type="evidence" value="ECO:0007669"/>
    <property type="project" value="UniProtKB-KW"/>
</dbReference>
<dbReference type="SUPFAM" id="SSF53474">
    <property type="entry name" value="alpha/beta-Hydrolases"/>
    <property type="match status" value="1"/>
</dbReference>
<keyword evidence="2" id="KW-0378">Hydrolase</keyword>
<organism evidence="2 3">
    <name type="scientific">Rhodovastum atsumiense</name>
    <dbReference type="NCBI Taxonomy" id="504468"/>
    <lineage>
        <taxon>Bacteria</taxon>
        <taxon>Pseudomonadati</taxon>
        <taxon>Pseudomonadota</taxon>
        <taxon>Alphaproteobacteria</taxon>
        <taxon>Acetobacterales</taxon>
        <taxon>Acetobacteraceae</taxon>
        <taxon>Rhodovastum</taxon>
    </lineage>
</organism>
<feature type="domain" description="AB hydrolase-1" evidence="1">
    <location>
        <begin position="33"/>
        <end position="250"/>
    </location>
</feature>
<gene>
    <name evidence="2" type="ORF">F1189_13055</name>
</gene>
<keyword evidence="3" id="KW-1185">Reference proteome</keyword>
<evidence type="ECO:0000259" key="1">
    <source>
        <dbReference type="Pfam" id="PF12697"/>
    </source>
</evidence>
<accession>A0A5M6ITS5</accession>
<sequence length="265" mass="29257">MTRASREWRISLSEGELEAAWWGAPPEAAPSFVLLHEGLGCISLWRDLPAWLAGRTGFGVFAYSRLGYGKSGRNPAPWPLDYLRREAGWVLPRVLDAAEIRQAVLIGHSDGGSIAAIHAATQDDPRIAGLVLIAPHFLMEPQVLAGITAAREAYLESDFRVRLGRYHAHVDDAFWGWNRAWLDPAFARDFDLSGDLRNVSKPMLVIQGEDDPYGTAAQPEAAARLARAEVEVAMIPGARHAPHLEAPDRTRPLIAAFSERMLKRI</sequence>